<dbReference type="AlphaFoldDB" id="A0A291LY22"/>
<keyword evidence="2" id="KW-0813">Transport</keyword>
<dbReference type="RefSeq" id="WP_088662079.1">
    <property type="nucleotide sequence ID" value="NZ_CP021404.1"/>
</dbReference>
<evidence type="ECO:0000256" key="4">
    <source>
        <dbReference type="SAM" id="SignalP"/>
    </source>
</evidence>
<dbReference type="Pfam" id="PF00497">
    <property type="entry name" value="SBP_bac_3"/>
    <property type="match status" value="1"/>
</dbReference>
<comment type="similarity">
    <text evidence="1">Belongs to the bacterial solute-binding protein 3 family.</text>
</comment>
<dbReference type="InterPro" id="IPR051455">
    <property type="entry name" value="Bact_solute-bind_prot3"/>
</dbReference>
<dbReference type="OrthoDB" id="9777941at2"/>
<dbReference type="PANTHER" id="PTHR30085">
    <property type="entry name" value="AMINO ACID ABC TRANSPORTER PERMEASE"/>
    <property type="match status" value="1"/>
</dbReference>
<keyword evidence="3 4" id="KW-0732">Signal</keyword>
<feature type="signal peptide" evidence="4">
    <location>
        <begin position="1"/>
        <end position="24"/>
    </location>
</feature>
<sequence>MTNSFIKLAGAAALALSGVTAASAQEANVLDTIKERDSLLCTGHNGSYLGFAEVDGEGAWQGFDIEFCKALATAILGSPDKLQVIPVSFAQRFPALQSGDVDVIIKVTGWTQSRDTDLGLQYSRPYFIGPFYTMAKTELGAQTIADLDGGVFCVNAGTTVERVLADYMEVNGVTYEPLAFEKGEELRAAFYNGRCDAIAGFGPFLSATRVNAPDPEAFTILGDVMKLEPEGIVVRQGQDDFLDVINWMVSALLMAEENGITQANVDDMKANPPSPTIERLLGVTPGVGERMGLSDDWAYNVIKTVGNYGEIYDRTVGEGSRYKLPRGLNNLWNNGGVLYPLVLD</sequence>
<accession>A0A291LY22</accession>
<dbReference type="PANTHER" id="PTHR30085:SF7">
    <property type="entry name" value="AMINO-ACID ABC TRANSPORTER-BINDING PROTEIN YHDW-RELATED"/>
    <property type="match status" value="1"/>
</dbReference>
<organism evidence="6 7">
    <name type="scientific">Pacificitalea manganoxidans</name>
    <dbReference type="NCBI Taxonomy" id="1411902"/>
    <lineage>
        <taxon>Bacteria</taxon>
        <taxon>Pseudomonadati</taxon>
        <taxon>Pseudomonadota</taxon>
        <taxon>Alphaproteobacteria</taxon>
        <taxon>Rhodobacterales</taxon>
        <taxon>Paracoccaceae</taxon>
        <taxon>Pacificitalea</taxon>
    </lineage>
</organism>
<dbReference type="KEGG" id="cmag:CBW24_05665"/>
<evidence type="ECO:0000313" key="7">
    <source>
        <dbReference type="Proteomes" id="UP000219050"/>
    </source>
</evidence>
<evidence type="ECO:0000313" key="6">
    <source>
        <dbReference type="EMBL" id="ATI41537.1"/>
    </source>
</evidence>
<feature type="domain" description="Solute-binding protein family 3/N-terminal" evidence="5">
    <location>
        <begin position="39"/>
        <end position="268"/>
    </location>
</feature>
<dbReference type="InterPro" id="IPR001638">
    <property type="entry name" value="Solute-binding_3/MltF_N"/>
</dbReference>
<gene>
    <name evidence="6" type="ORF">CBW24_05665</name>
</gene>
<dbReference type="SUPFAM" id="SSF53850">
    <property type="entry name" value="Periplasmic binding protein-like II"/>
    <property type="match status" value="1"/>
</dbReference>
<dbReference type="SMART" id="SM00062">
    <property type="entry name" value="PBPb"/>
    <property type="match status" value="1"/>
</dbReference>
<name>A0A291LY22_9RHOB</name>
<evidence type="ECO:0000256" key="1">
    <source>
        <dbReference type="ARBA" id="ARBA00010333"/>
    </source>
</evidence>
<dbReference type="EMBL" id="CP021404">
    <property type="protein sequence ID" value="ATI41537.1"/>
    <property type="molecule type" value="Genomic_DNA"/>
</dbReference>
<evidence type="ECO:0000259" key="5">
    <source>
        <dbReference type="SMART" id="SM00062"/>
    </source>
</evidence>
<dbReference type="Gene3D" id="3.40.190.10">
    <property type="entry name" value="Periplasmic binding protein-like II"/>
    <property type="match status" value="2"/>
</dbReference>
<dbReference type="Proteomes" id="UP000219050">
    <property type="component" value="Chromosome"/>
</dbReference>
<protein>
    <submittedName>
        <fullName evidence="6">ABC transporter substrate-binding protein</fullName>
    </submittedName>
</protein>
<reference evidence="6 7" key="1">
    <citation type="submission" date="2017-05" db="EMBL/GenBank/DDBJ databases">
        <title>Comparative genomic and metabolic analysis of manganese-oxidizing mechanisms in Celeribater manganoxidans DY25T: its adaption to the environment of polymetallic nodule.</title>
        <authorList>
            <person name="Wang X."/>
        </authorList>
    </citation>
    <scope>NUCLEOTIDE SEQUENCE [LARGE SCALE GENOMIC DNA]</scope>
    <source>
        <strain evidence="6 7">DY25</strain>
    </source>
</reference>
<keyword evidence="7" id="KW-1185">Reference proteome</keyword>
<evidence type="ECO:0000256" key="2">
    <source>
        <dbReference type="ARBA" id="ARBA00022448"/>
    </source>
</evidence>
<evidence type="ECO:0000256" key="3">
    <source>
        <dbReference type="ARBA" id="ARBA00022729"/>
    </source>
</evidence>
<proteinExistence type="inferred from homology"/>
<dbReference type="GO" id="GO:0006865">
    <property type="term" value="P:amino acid transport"/>
    <property type="evidence" value="ECO:0007669"/>
    <property type="project" value="TreeGrafter"/>
</dbReference>
<feature type="chain" id="PRO_5012719382" evidence="4">
    <location>
        <begin position="25"/>
        <end position="344"/>
    </location>
</feature>